<comment type="caution">
    <text evidence="1">The sequence shown here is derived from an EMBL/GenBank/DDBJ whole genome shotgun (WGS) entry which is preliminary data.</text>
</comment>
<dbReference type="RefSeq" id="WP_198768577.1">
    <property type="nucleotide sequence ID" value="NZ_JAEACF010000001.1"/>
</dbReference>
<evidence type="ECO:0000313" key="2">
    <source>
        <dbReference type="Proteomes" id="UP001549097"/>
    </source>
</evidence>
<accession>A0ABV2LDY2</accession>
<dbReference type="SUPFAM" id="SSF63829">
    <property type="entry name" value="Calcium-dependent phosphotriesterase"/>
    <property type="match status" value="1"/>
</dbReference>
<organism evidence="1 2">
    <name type="scientific">Fictibacillus halophilus</name>
    <dbReference type="NCBI Taxonomy" id="1610490"/>
    <lineage>
        <taxon>Bacteria</taxon>
        <taxon>Bacillati</taxon>
        <taxon>Bacillota</taxon>
        <taxon>Bacilli</taxon>
        <taxon>Bacillales</taxon>
        <taxon>Fictibacillaceae</taxon>
        <taxon>Fictibacillus</taxon>
    </lineage>
</organism>
<evidence type="ECO:0000313" key="1">
    <source>
        <dbReference type="EMBL" id="MET3726806.1"/>
    </source>
</evidence>
<evidence type="ECO:0008006" key="3">
    <source>
        <dbReference type="Google" id="ProtNLM"/>
    </source>
</evidence>
<dbReference type="EMBL" id="JBEPMP010000001">
    <property type="protein sequence ID" value="MET3726806.1"/>
    <property type="molecule type" value="Genomic_DNA"/>
</dbReference>
<gene>
    <name evidence="1" type="ORF">ABID52_000387</name>
</gene>
<reference evidence="1 2" key="1">
    <citation type="submission" date="2024-06" db="EMBL/GenBank/DDBJ databases">
        <title>Genomic Encyclopedia of Type Strains, Phase IV (KMG-IV): sequencing the most valuable type-strain genomes for metagenomic binning, comparative biology and taxonomic classification.</title>
        <authorList>
            <person name="Goeker M."/>
        </authorList>
    </citation>
    <scope>NUCLEOTIDE SEQUENCE [LARGE SCALE GENOMIC DNA]</scope>
    <source>
        <strain evidence="1 2">DSM 100124</strain>
    </source>
</reference>
<dbReference type="Proteomes" id="UP001549097">
    <property type="component" value="Unassembled WGS sequence"/>
</dbReference>
<sequence length="591" mass="65715">MTVVNTVSLGTPVNSLENRTASICIRNAVPYLVIAAKGLLLSVNLKTYGVCQLDYPIETNGEYPYDSCSDMSGLFYTSAGKLILVYDPEKNSWYDVQKHAINSEEIAGICMTASNRDNKVYFSSYPGTYLSEYNSDTKMLSLLEQLDENEMYTGTMAVCNKGWIYAGIGTHRKDIIAFHREKSEKVSFLKDEERTSGYGYVCETVTGEVFGKKDRDDEENWYSLIDGRCKSIDQPVELIQSVQGAGFHRINHSNRFQGEITYSLPDQTCTINGSDIPLNYQSKGADLSPIAQWNGAIIGTSNHPLRLYTYQTDYRVYPKEIVQYGGGGNICAYTEWGDSLYGAAYAGGHIHKISQHEEGLKVDYLSSVPEIYRPRAAVTMNDNSKLIFGGFGAYGVLGGGLAVLDPTTEEMDVWNNEELVVGESVVSLASYTEDLVAAGTSIETPGGAKPISQNAHLLVLDIKKKKKVEVHSFERVREIKQLAIDKKGMLHLVTGCSLYIVWDLNKKEEISRTDLKSYGVIVREGMVQQGDILYFIFSKALLKVKNEQIGVLQHLQLEATMGGAIIKNQLYYTSRAELHALLLEEEVPCID</sequence>
<name>A0ABV2LDY2_9BACL</name>
<protein>
    <recommendedName>
        <fullName evidence="3">WG containing repeat-containing protein</fullName>
    </recommendedName>
</protein>
<keyword evidence="2" id="KW-1185">Reference proteome</keyword>
<proteinExistence type="predicted"/>